<dbReference type="AlphaFoldDB" id="A0A940PSU8"/>
<sequence length="236" mass="26643">MNDISAEGRPAAGSLWVTFRHDGALLLELLADRYTVIGAAESHVDDAERTAIILRSWALGQGLDERAQEIRDTGAPRDEFAALRHEYSQGLALSFVGALRRDRSALGNTSQDDELFREMFGSEVPADVRRLESFSARLASEMQRFFRRARGKAQQRLAGGAYLLVLNDYLDQLRAMRSGPAGYRTIEHTLVAIIHEERYLRIAEDDRARELIIKIEHELSDLYGRAMDLERGGQLR</sequence>
<keyword evidence="2" id="KW-1185">Reference proteome</keyword>
<reference evidence="1" key="1">
    <citation type="submission" date="2021-02" db="EMBL/GenBank/DDBJ databases">
        <title>Sequencing the genomes of 1000 actinobacteria strains.</title>
        <authorList>
            <person name="Klenk H.-P."/>
        </authorList>
    </citation>
    <scope>NUCLEOTIDE SEQUENCE</scope>
    <source>
        <strain evidence="1">DSM 22850</strain>
    </source>
</reference>
<gene>
    <name evidence="1" type="ORF">JOF28_001390</name>
</gene>
<proteinExistence type="predicted"/>
<evidence type="ECO:0000313" key="2">
    <source>
        <dbReference type="Proteomes" id="UP000675163"/>
    </source>
</evidence>
<dbReference type="RefSeq" id="WP_209705113.1">
    <property type="nucleotide sequence ID" value="NZ_JAFIDA010000001.1"/>
</dbReference>
<name>A0A940PSU8_9MICO</name>
<accession>A0A940PSU8</accession>
<organism evidence="1 2">
    <name type="scientific">Leucobacter exalbidus</name>
    <dbReference type="NCBI Taxonomy" id="662960"/>
    <lineage>
        <taxon>Bacteria</taxon>
        <taxon>Bacillati</taxon>
        <taxon>Actinomycetota</taxon>
        <taxon>Actinomycetes</taxon>
        <taxon>Micrococcales</taxon>
        <taxon>Microbacteriaceae</taxon>
        <taxon>Leucobacter</taxon>
    </lineage>
</organism>
<dbReference type="Proteomes" id="UP000675163">
    <property type="component" value="Unassembled WGS sequence"/>
</dbReference>
<evidence type="ECO:0000313" key="1">
    <source>
        <dbReference type="EMBL" id="MBP1326158.1"/>
    </source>
</evidence>
<comment type="caution">
    <text evidence="1">The sequence shown here is derived from an EMBL/GenBank/DDBJ whole genome shotgun (WGS) entry which is preliminary data.</text>
</comment>
<protein>
    <submittedName>
        <fullName evidence="1">Uncharacterized protein</fullName>
    </submittedName>
</protein>
<dbReference type="EMBL" id="JAFIDA010000001">
    <property type="protein sequence ID" value="MBP1326158.1"/>
    <property type="molecule type" value="Genomic_DNA"/>
</dbReference>